<evidence type="ECO:0000313" key="4">
    <source>
        <dbReference type="Proteomes" id="UP000070069"/>
    </source>
</evidence>
<reference evidence="2 4" key="2">
    <citation type="submission" date="2016-02" db="EMBL/GenBank/DDBJ databases">
        <title>A draft genome sequence of Candidatus Phytoplasma oryzae strain Mbita1, the causative agent of Napier Grass stunt disease in Kenya.</title>
        <authorList>
            <person name="Fischer A."/>
            <person name="Santa-Cruz I."/>
            <person name="Wambua L."/>
            <person name="Olds C."/>
            <person name="Midega C."/>
            <person name="Dickinson M."/>
            <person name="Kawicha P."/>
            <person name="Khan Z."/>
            <person name="Masiga D."/>
            <person name="Jores J."/>
            <person name="Bernd S."/>
        </authorList>
    </citation>
    <scope>NUCLEOTIDE SEQUENCE [LARGE SCALE GENOMIC DNA]</scope>
    <source>
        <strain evidence="2">Mbita1</strain>
    </source>
</reference>
<organism evidence="2 4">
    <name type="scientific">Candidatus Phytoplasma oryzae</name>
    <dbReference type="NCBI Taxonomy" id="203274"/>
    <lineage>
        <taxon>Bacteria</taxon>
        <taxon>Bacillati</taxon>
        <taxon>Mycoplasmatota</taxon>
        <taxon>Mollicutes</taxon>
        <taxon>Acholeplasmatales</taxon>
        <taxon>Acholeplasmataceae</taxon>
        <taxon>Candidatus Phytoplasma</taxon>
        <taxon>16SrXI (Rice yellow dwarf group)</taxon>
    </lineage>
</organism>
<sequence>MIKINYSKKEKFLFILLLFIFLFFIILQIFYDLNILNFKKKIQKIINKKKNFVHYEKKEEKKVVIKNKIPKPEIFPIDQTWIENNNNQNIIMIKKKWIFYGLNGINFYKEKIIKNKNKIDKLKKIIDIEEKNKNVEKIEKIKNQIEFIGLKTYGTSFYDYINKKYLPKKIINFYPFDNLIELEKIQQEPKKFNNCIYDTFDQWNNWDNKIIFEKSEESLLFNYLTIMQEKKDGKNILILEYTGPKEILEEELMDYYLGKIKLSIIQNESNKDLNIEYKCHFNPFFNTLSIYKEKFNYKNKIS</sequence>
<dbReference type="Proteomes" id="UP000249343">
    <property type="component" value="Unassembled WGS sequence"/>
</dbReference>
<proteinExistence type="predicted"/>
<dbReference type="EMBL" id="JHUK01000001">
    <property type="protein sequence ID" value="RAM57977.1"/>
    <property type="molecule type" value="Genomic_DNA"/>
</dbReference>
<feature type="transmembrane region" description="Helical" evidence="1">
    <location>
        <begin position="12"/>
        <end position="31"/>
    </location>
</feature>
<evidence type="ECO:0000256" key="1">
    <source>
        <dbReference type="SAM" id="Phobius"/>
    </source>
</evidence>
<keyword evidence="1" id="KW-0812">Transmembrane</keyword>
<dbReference type="RefSeq" id="WP_066539790.1">
    <property type="nucleotide sequence ID" value="NZ_JHUK01000001.1"/>
</dbReference>
<dbReference type="Proteomes" id="UP000070069">
    <property type="component" value="Unassembled WGS sequence"/>
</dbReference>
<gene>
    <name evidence="2" type="ORF">AXA84_0039</name>
    <name evidence="3" type="ORF">DH96_00210</name>
</gene>
<comment type="caution">
    <text evidence="2">The sequence shown here is derived from an EMBL/GenBank/DDBJ whole genome shotgun (WGS) entry which is preliminary data.</text>
</comment>
<accession>A0A139JRC8</accession>
<keyword evidence="5" id="KW-1185">Reference proteome</keyword>
<dbReference type="AlphaFoldDB" id="A0A139JRC8"/>
<evidence type="ECO:0000313" key="5">
    <source>
        <dbReference type="Proteomes" id="UP000249343"/>
    </source>
</evidence>
<reference evidence="3 5" key="1">
    <citation type="submission" date="2014-04" db="EMBL/GenBank/DDBJ databases">
        <title>Genome study of Napier grass stunt phytoplasma.</title>
        <authorList>
            <person name="Kawicha P."/>
            <person name="Dickinson M."/>
            <person name="Hodgetts J."/>
        </authorList>
    </citation>
    <scope>NUCLEOTIDE SEQUENCE [LARGE SCALE GENOMIC DNA]</scope>
    <source>
        <strain evidence="3 5">NGS-S10</strain>
    </source>
</reference>
<name>A0A139JRC8_9MOLU</name>
<dbReference type="OrthoDB" id="10011246at2"/>
<keyword evidence="1" id="KW-1133">Transmembrane helix</keyword>
<protein>
    <submittedName>
        <fullName evidence="2">Uncharacterized protein</fullName>
    </submittedName>
</protein>
<dbReference type="EMBL" id="LTBM01000001">
    <property type="protein sequence ID" value="KXT29394.1"/>
    <property type="molecule type" value="Genomic_DNA"/>
</dbReference>
<evidence type="ECO:0000313" key="3">
    <source>
        <dbReference type="EMBL" id="RAM57977.1"/>
    </source>
</evidence>
<keyword evidence="1" id="KW-0472">Membrane</keyword>
<evidence type="ECO:0000313" key="2">
    <source>
        <dbReference type="EMBL" id="KXT29394.1"/>
    </source>
</evidence>
<dbReference type="PATRIC" id="fig|203274.3.peg.38"/>